<dbReference type="OMA" id="HSEGHND"/>
<dbReference type="EMBL" id="KB306824">
    <property type="protein sequence ID" value="ELT99487.1"/>
    <property type="molecule type" value="Genomic_DNA"/>
</dbReference>
<keyword evidence="5" id="KW-1185">Reference proteome</keyword>
<gene>
    <name evidence="3" type="ORF">CAPTEDRAFT_56619</name>
</gene>
<dbReference type="Proteomes" id="UP000014760">
    <property type="component" value="Unassembled WGS sequence"/>
</dbReference>
<reference evidence="5" key="1">
    <citation type="submission" date="2012-12" db="EMBL/GenBank/DDBJ databases">
        <authorList>
            <person name="Hellsten U."/>
            <person name="Grimwood J."/>
            <person name="Chapman J.A."/>
            <person name="Shapiro H."/>
            <person name="Aerts A."/>
            <person name="Otillar R.P."/>
            <person name="Terry A.Y."/>
            <person name="Boore J.L."/>
            <person name="Simakov O."/>
            <person name="Marletaz F."/>
            <person name="Cho S.-J."/>
            <person name="Edsinger-Gonzales E."/>
            <person name="Havlak P."/>
            <person name="Kuo D.-H."/>
            <person name="Larsson T."/>
            <person name="Lv J."/>
            <person name="Arendt D."/>
            <person name="Savage R."/>
            <person name="Osoegawa K."/>
            <person name="de Jong P."/>
            <person name="Lindberg D.R."/>
            <person name="Seaver E.C."/>
            <person name="Weisblat D.A."/>
            <person name="Putnam N.H."/>
            <person name="Grigoriev I.V."/>
            <person name="Rokhsar D.S."/>
        </authorList>
    </citation>
    <scope>NUCLEOTIDE SEQUENCE</scope>
    <source>
        <strain evidence="5">I ESC-2004</strain>
    </source>
</reference>
<keyword evidence="1" id="KW-0433">Leucine-rich repeat</keyword>
<dbReference type="OrthoDB" id="676979at2759"/>
<evidence type="ECO:0000256" key="1">
    <source>
        <dbReference type="ARBA" id="ARBA00022614"/>
    </source>
</evidence>
<dbReference type="AlphaFoldDB" id="R7U0T4"/>
<feature type="non-terminal residue" evidence="3">
    <location>
        <position position="150"/>
    </location>
</feature>
<dbReference type="GO" id="GO:0005737">
    <property type="term" value="C:cytoplasm"/>
    <property type="evidence" value="ECO:0007669"/>
    <property type="project" value="TreeGrafter"/>
</dbReference>
<keyword evidence="2" id="KW-0677">Repeat</keyword>
<dbReference type="PROSITE" id="PS51450">
    <property type="entry name" value="LRR"/>
    <property type="match status" value="1"/>
</dbReference>
<dbReference type="HOGENOM" id="CLU_000288_18_15_1"/>
<evidence type="ECO:0000256" key="2">
    <source>
        <dbReference type="ARBA" id="ARBA00022737"/>
    </source>
</evidence>
<evidence type="ECO:0000313" key="3">
    <source>
        <dbReference type="EMBL" id="ELT99487.1"/>
    </source>
</evidence>
<reference evidence="3 5" key="2">
    <citation type="journal article" date="2013" name="Nature">
        <title>Insights into bilaterian evolution from three spiralian genomes.</title>
        <authorList>
            <person name="Simakov O."/>
            <person name="Marletaz F."/>
            <person name="Cho S.J."/>
            <person name="Edsinger-Gonzales E."/>
            <person name="Havlak P."/>
            <person name="Hellsten U."/>
            <person name="Kuo D.H."/>
            <person name="Larsson T."/>
            <person name="Lv J."/>
            <person name="Arendt D."/>
            <person name="Savage R."/>
            <person name="Osoegawa K."/>
            <person name="de Jong P."/>
            <person name="Grimwood J."/>
            <person name="Chapman J.A."/>
            <person name="Shapiro H."/>
            <person name="Aerts A."/>
            <person name="Otillar R.P."/>
            <person name="Terry A.Y."/>
            <person name="Boore J.L."/>
            <person name="Grigoriev I.V."/>
            <person name="Lindberg D.R."/>
            <person name="Seaver E.C."/>
            <person name="Weisblat D.A."/>
            <person name="Putnam N.H."/>
            <person name="Rokhsar D.S."/>
        </authorList>
    </citation>
    <scope>NUCLEOTIDE SEQUENCE</scope>
    <source>
        <strain evidence="3 5">I ESC-2004</strain>
    </source>
</reference>
<dbReference type="PANTHER" id="PTHR48051">
    <property type="match status" value="1"/>
</dbReference>
<dbReference type="PANTHER" id="PTHR48051:SF1">
    <property type="entry name" value="RAS SUPPRESSOR PROTEIN 1"/>
    <property type="match status" value="1"/>
</dbReference>
<dbReference type="SMART" id="SM00369">
    <property type="entry name" value="LRR_TYP"/>
    <property type="match status" value="4"/>
</dbReference>
<dbReference type="EnsemblMetazoa" id="CapteT56619">
    <property type="protein sequence ID" value="CapteP56619"/>
    <property type="gene ID" value="CapteG56619"/>
</dbReference>
<dbReference type="EMBL" id="AMQN01001937">
    <property type="status" value="NOT_ANNOTATED_CDS"/>
    <property type="molecule type" value="Genomic_DNA"/>
</dbReference>
<dbReference type="InterPro" id="IPR032675">
    <property type="entry name" value="LRR_dom_sf"/>
</dbReference>
<dbReference type="InterPro" id="IPR001611">
    <property type="entry name" value="Leu-rich_rpt"/>
</dbReference>
<evidence type="ECO:0000313" key="4">
    <source>
        <dbReference type="EnsemblMetazoa" id="CapteP56619"/>
    </source>
</evidence>
<dbReference type="STRING" id="283909.R7U0T4"/>
<dbReference type="InterPro" id="IPR003591">
    <property type="entry name" value="Leu-rich_rpt_typical-subtyp"/>
</dbReference>
<dbReference type="Gene3D" id="3.80.10.10">
    <property type="entry name" value="Ribonuclease Inhibitor"/>
    <property type="match status" value="1"/>
</dbReference>
<proteinExistence type="predicted"/>
<protein>
    <submittedName>
        <fullName evidence="3 4">Uncharacterized protein</fullName>
    </submittedName>
</protein>
<reference evidence="4" key="3">
    <citation type="submission" date="2015-06" db="UniProtKB">
        <authorList>
            <consortium name="EnsemblMetazoa"/>
        </authorList>
    </citation>
    <scope>IDENTIFICATION</scope>
</reference>
<dbReference type="Pfam" id="PF00560">
    <property type="entry name" value="LRR_1"/>
    <property type="match status" value="1"/>
</dbReference>
<accession>R7U0T4</accession>
<sequence>YSILISSLDFSSNDIAQIPHNFFKLFPNLVSLNLSANKLKSFPPGIGECRDILDVNLSENDLSELPSDFANCSSSLLVLHLSKNPLYRIPPPVFKCGQLQELVACDTGLMEFPEDLLSMTALKVLCLGGNSIAEVPVGITNLSNIESLDL</sequence>
<organism evidence="3">
    <name type="scientific">Capitella teleta</name>
    <name type="common">Polychaete worm</name>
    <dbReference type="NCBI Taxonomy" id="283909"/>
    <lineage>
        <taxon>Eukaryota</taxon>
        <taxon>Metazoa</taxon>
        <taxon>Spiralia</taxon>
        <taxon>Lophotrochozoa</taxon>
        <taxon>Annelida</taxon>
        <taxon>Polychaeta</taxon>
        <taxon>Sedentaria</taxon>
        <taxon>Scolecida</taxon>
        <taxon>Capitellidae</taxon>
        <taxon>Capitella</taxon>
    </lineage>
</organism>
<feature type="non-terminal residue" evidence="3">
    <location>
        <position position="1"/>
    </location>
</feature>
<dbReference type="InterPro" id="IPR050216">
    <property type="entry name" value="LRR_domain-containing"/>
</dbReference>
<evidence type="ECO:0000313" key="5">
    <source>
        <dbReference type="Proteomes" id="UP000014760"/>
    </source>
</evidence>
<dbReference type="SUPFAM" id="SSF52058">
    <property type="entry name" value="L domain-like"/>
    <property type="match status" value="1"/>
</dbReference>
<name>R7U0T4_CAPTE</name>